<feature type="domain" description="Activator of Hsp90 ATPase homologue 1/2-like C-terminal" evidence="3">
    <location>
        <begin position="77"/>
        <end position="192"/>
    </location>
</feature>
<evidence type="ECO:0000256" key="1">
    <source>
        <dbReference type="ARBA" id="ARBA00006817"/>
    </source>
</evidence>
<accession>A0A5C8USC8</accession>
<dbReference type="Gene3D" id="3.30.530.20">
    <property type="match status" value="1"/>
</dbReference>
<feature type="region of interest" description="Disordered" evidence="2">
    <location>
        <begin position="34"/>
        <end position="55"/>
    </location>
</feature>
<evidence type="ECO:0000313" key="5">
    <source>
        <dbReference type="Proteomes" id="UP000321379"/>
    </source>
</evidence>
<dbReference type="Pfam" id="PF08327">
    <property type="entry name" value="AHSA1"/>
    <property type="match status" value="1"/>
</dbReference>
<comment type="caution">
    <text evidence="4">The sequence shown here is derived from an EMBL/GenBank/DDBJ whole genome shotgun (WGS) entry which is preliminary data.</text>
</comment>
<organism evidence="4 5">
    <name type="scientific">Lacisediminihabitans profunda</name>
    <dbReference type="NCBI Taxonomy" id="2594790"/>
    <lineage>
        <taxon>Bacteria</taxon>
        <taxon>Bacillati</taxon>
        <taxon>Actinomycetota</taxon>
        <taxon>Actinomycetes</taxon>
        <taxon>Micrococcales</taxon>
        <taxon>Microbacteriaceae</taxon>
        <taxon>Lacisediminihabitans</taxon>
    </lineage>
</organism>
<protein>
    <recommendedName>
        <fullName evidence="3">Activator of Hsp90 ATPase homologue 1/2-like C-terminal domain-containing protein</fullName>
    </recommendedName>
</protein>
<reference evidence="4 5" key="1">
    <citation type="submission" date="2019-08" db="EMBL/GenBank/DDBJ databases">
        <title>Bacterial whole genome sequence for Glaciihabitans sp. CHu50b-6-2.</title>
        <authorList>
            <person name="Jin L."/>
        </authorList>
    </citation>
    <scope>NUCLEOTIDE SEQUENCE [LARGE SCALE GENOMIC DNA]</scope>
    <source>
        <strain evidence="4 5">CHu50b-6-2</strain>
    </source>
</reference>
<evidence type="ECO:0000313" key="4">
    <source>
        <dbReference type="EMBL" id="TXN31445.1"/>
    </source>
</evidence>
<dbReference type="InterPro" id="IPR013538">
    <property type="entry name" value="ASHA1/2-like_C"/>
</dbReference>
<dbReference type="Proteomes" id="UP000321379">
    <property type="component" value="Unassembled WGS sequence"/>
</dbReference>
<feature type="compositionally biased region" description="Basic and acidic residues" evidence="2">
    <location>
        <begin position="42"/>
        <end position="55"/>
    </location>
</feature>
<evidence type="ECO:0000256" key="2">
    <source>
        <dbReference type="SAM" id="MobiDB-lite"/>
    </source>
</evidence>
<gene>
    <name evidence="4" type="ORF">FVP33_07825</name>
</gene>
<dbReference type="AlphaFoldDB" id="A0A5C8USC8"/>
<evidence type="ECO:0000259" key="3">
    <source>
        <dbReference type="Pfam" id="PF08327"/>
    </source>
</evidence>
<keyword evidence="5" id="KW-1185">Reference proteome</keyword>
<dbReference type="EMBL" id="VRMG01000005">
    <property type="protein sequence ID" value="TXN31445.1"/>
    <property type="molecule type" value="Genomic_DNA"/>
</dbReference>
<dbReference type="SUPFAM" id="SSF55961">
    <property type="entry name" value="Bet v1-like"/>
    <property type="match status" value="1"/>
</dbReference>
<dbReference type="InterPro" id="IPR023393">
    <property type="entry name" value="START-like_dom_sf"/>
</dbReference>
<comment type="similarity">
    <text evidence="1">Belongs to the AHA1 family.</text>
</comment>
<name>A0A5C8USC8_9MICO</name>
<proteinExistence type="inferred from homology"/>
<sequence>MANSRLIGCRRSPAADRNRFVGWPRCPRAVRSRASSSCDQPIGHDRTGPDGIEPRRRNVVRVDTVTLRFERELEWSPVIVWDALVDPVLVGGWLGDARIDGRVGGRYDLSGEGFPAVTGLRGEITGFESPTELALSTDDRGALRFALRAVPGGPRGTSTALSLAVSLEIESAFAARIGQLWETRLDQLHELLRGHPARRAHLSRVPTSVDPDTRRA</sequence>